<dbReference type="PANTHER" id="PTHR10039">
    <property type="entry name" value="AMELOGENIN"/>
    <property type="match status" value="1"/>
</dbReference>
<dbReference type="Pfam" id="PF24883">
    <property type="entry name" value="NPHP3_N"/>
    <property type="match status" value="1"/>
</dbReference>
<dbReference type="InterPro" id="IPR002110">
    <property type="entry name" value="Ankyrin_rpt"/>
</dbReference>
<dbReference type="SUPFAM" id="SSF53474">
    <property type="entry name" value="alpha/beta-Hydrolases"/>
    <property type="match status" value="1"/>
</dbReference>
<organism evidence="3 4">
    <name type="scientific">Macrophomina phaseolina (strain MS6)</name>
    <name type="common">Charcoal rot fungus</name>
    <dbReference type="NCBI Taxonomy" id="1126212"/>
    <lineage>
        <taxon>Eukaryota</taxon>
        <taxon>Fungi</taxon>
        <taxon>Dikarya</taxon>
        <taxon>Ascomycota</taxon>
        <taxon>Pezizomycotina</taxon>
        <taxon>Dothideomycetes</taxon>
        <taxon>Dothideomycetes incertae sedis</taxon>
        <taxon>Botryosphaeriales</taxon>
        <taxon>Botryosphaeriaceae</taxon>
        <taxon>Macrophomina</taxon>
    </lineage>
</organism>
<evidence type="ECO:0000313" key="3">
    <source>
        <dbReference type="EMBL" id="EKG15859.1"/>
    </source>
</evidence>
<keyword evidence="1" id="KW-0677">Repeat</keyword>
<dbReference type="PROSITE" id="PS50837">
    <property type="entry name" value="NACHT"/>
    <property type="match status" value="1"/>
</dbReference>
<dbReference type="PANTHER" id="PTHR10039:SF5">
    <property type="entry name" value="NACHT DOMAIN-CONTAINING PROTEIN"/>
    <property type="match status" value="1"/>
</dbReference>
<dbReference type="InterPro" id="IPR027417">
    <property type="entry name" value="P-loop_NTPase"/>
</dbReference>
<evidence type="ECO:0000313" key="4">
    <source>
        <dbReference type="Proteomes" id="UP000007129"/>
    </source>
</evidence>
<dbReference type="InterPro" id="IPR036770">
    <property type="entry name" value="Ankyrin_rpt-contain_sf"/>
</dbReference>
<reference evidence="3 4" key="1">
    <citation type="journal article" date="2012" name="BMC Genomics">
        <title>Tools to kill: Genome of one of the most destructive plant pathogenic fungi Macrophomina phaseolina.</title>
        <authorList>
            <person name="Islam M.S."/>
            <person name="Haque M.S."/>
            <person name="Islam M.M."/>
            <person name="Emdad E.M."/>
            <person name="Halim A."/>
            <person name="Hossen Q.M.M."/>
            <person name="Hossain M.Z."/>
            <person name="Ahmed B."/>
            <person name="Rahim S."/>
            <person name="Rahman M.S."/>
            <person name="Alam M.M."/>
            <person name="Hou S."/>
            <person name="Wan X."/>
            <person name="Saito J.A."/>
            <person name="Alam M."/>
        </authorList>
    </citation>
    <scope>NUCLEOTIDE SEQUENCE [LARGE SCALE GENOMIC DNA]</scope>
    <source>
        <strain evidence="3 4">MS6</strain>
    </source>
</reference>
<dbReference type="Proteomes" id="UP000007129">
    <property type="component" value="Unassembled WGS sequence"/>
</dbReference>
<accession>K2S043</accession>
<protein>
    <recommendedName>
        <fullName evidence="2">NACHT domain-containing protein</fullName>
    </recommendedName>
</protein>
<dbReference type="SUPFAM" id="SSF48403">
    <property type="entry name" value="Ankyrin repeat"/>
    <property type="match status" value="1"/>
</dbReference>
<evidence type="ECO:0000256" key="1">
    <source>
        <dbReference type="ARBA" id="ARBA00022737"/>
    </source>
</evidence>
<dbReference type="InterPro" id="IPR029058">
    <property type="entry name" value="AB_hydrolase_fold"/>
</dbReference>
<sequence length="1468" mass="165945">MTSHAAIAYRLQGVPDGYDRNNVRDLVCRLLRLDNKDVVVRSLAQHPSKEGEKVATLSFLANPTVLGHHERPTQWMFEEYDVEDGGTRIVLTLDTHFHGFTPLHGSDDDECDVDLVALSGLNGHAFGSFKAKGLNFMWIRDNLARDLQKCRLFIYGYDTNLVQSASRQTILDLGTQFAESLKTLSMSERPLILLGHSLGGLVLEQAIIDLSSPLPQIFIRRSVSLLHRIKGILLFGVPHKGMSTEALITVVQGQPNRDLIGSLNIDSPLLQLQLREFKKVRAKMRRATVVAFFETEETPTITQIAGRWQLSGPSTLLVAKTSATSVADTSIPINRNHSEMVKFPPHSEDYNRVLSQLKLIKEDKPIEQLTEEEIKALHSLGFPEQHWRRDEIEPGEDTCEWLNTNVNFRTWLRTSEDATLRRLWVRGHPGTGKSALIKYVLNYLSRYHAARFIVVSFFFHSRGTPLQRTNLGFCRSILQQLLMRPSRTLRTFTQLYRERCRATRGSEIQWSEGELQVLLGRALDSTRKPLCILVDAIDEAGKSTAEELVHRFRKWTEYSVNVRILFTCRYYPPLPSICRLVISMEKENSEDISRIVGSDLSSEFNEVDAQVLEHEIIERANGMFQWATSVSKTVVDARRELGQSVHVLKEKIGQLPMDLSDLYATLLDTLTEAEKSQSVKLIRWILFAYKPLDIPALQHALVTDVDMSIRSSTQFPASPYFFDVEKAVGTLSRGLVEVREHDGRIIAQFVHQSVSDYLLHRGGLQKIDGSTEEREVIGNGHYQLARSCIRCLLLEDLQHASATLVGDPSEHPSHESHRSFEATFPLSKYARHFWLAHTIQVDMSGTDQADLLDILPWIFDEEVPDVFRMPWITLPSGRRFIPGDGTWDMPLELLRPITKPKDSTKRFFKRTYDTFQLARIHRYMWSTSNSNALRKPFNIFALAGVRSVWQALLRQAEKDHDTKSDKSTQQRAHHLGNLLFYGPKQSTKAAFMPIEEFIRRKHAFESSPLLNLLFGNPDIRPGEIPQQLMNAHVNNWFFVVPLFLAVALEHEALVLAFIKAGAEIQISSDGGDFPLSAFELGIQTENQAILHLLIDSYWKDSLVHTGQALHYAIQKKKDLMVTLLLEHCIPLYQPSVFVNVTIDDEDPLTPMEAAIESGMVSTMRILADAGANATTTCKGKPLILKYMKQRGPETVALLLNFGLDPNTGPPRWPTPLMEAVSNSDIQLVDVLLQDARTDPNLTDERGLTALMRIFDSNHRKRVNFSKSLSIFEHCARSGRFNMNMRDPHGQSLLSQAVFRGFSNIVNVLLFEGHANPNIRAASDRTPLMQSALLGTSPVTKLLLSCENIDLEARDCWGFTALYHAMRRGNTACANLILSHPRFEFQSARSHLASLLFTAIASGRAEFLAHLADICPREVGTFLLAELRSRAQDEGKAFVVRQLAIIEASMQEEDPAITSMRRELRSFAL</sequence>
<proteinExistence type="predicted"/>
<dbReference type="Gene3D" id="3.40.50.300">
    <property type="entry name" value="P-loop containing nucleotide triphosphate hydrolases"/>
    <property type="match status" value="1"/>
</dbReference>
<name>K2S043_MACPH</name>
<evidence type="ECO:0000259" key="2">
    <source>
        <dbReference type="PROSITE" id="PS50837"/>
    </source>
</evidence>
<dbReference type="eggNOG" id="KOG4177">
    <property type="taxonomic scope" value="Eukaryota"/>
</dbReference>
<dbReference type="OrthoDB" id="1577640at2759"/>
<dbReference type="STRING" id="1126212.K2S043"/>
<dbReference type="Pfam" id="PF12796">
    <property type="entry name" value="Ank_2"/>
    <property type="match status" value="1"/>
</dbReference>
<dbReference type="SUPFAM" id="SSF52540">
    <property type="entry name" value="P-loop containing nucleoside triphosphate hydrolases"/>
    <property type="match status" value="1"/>
</dbReference>
<gene>
    <name evidence="3" type="ORF">MPH_06947</name>
</gene>
<dbReference type="EMBL" id="AHHD01000290">
    <property type="protein sequence ID" value="EKG15859.1"/>
    <property type="molecule type" value="Genomic_DNA"/>
</dbReference>
<dbReference type="InParanoid" id="K2S043"/>
<dbReference type="Gene3D" id="1.25.40.20">
    <property type="entry name" value="Ankyrin repeat-containing domain"/>
    <property type="match status" value="2"/>
</dbReference>
<dbReference type="HOGENOM" id="CLU_000288_34_1_1"/>
<feature type="domain" description="NACHT" evidence="2">
    <location>
        <begin position="421"/>
        <end position="569"/>
    </location>
</feature>
<dbReference type="SMART" id="SM00248">
    <property type="entry name" value="ANK"/>
    <property type="match status" value="9"/>
</dbReference>
<dbReference type="InterPro" id="IPR056884">
    <property type="entry name" value="NPHP3-like_N"/>
</dbReference>
<dbReference type="VEuPathDB" id="FungiDB:MPH_06947"/>
<dbReference type="InterPro" id="IPR007111">
    <property type="entry name" value="NACHT_NTPase"/>
</dbReference>
<dbReference type="Gene3D" id="3.40.50.1820">
    <property type="entry name" value="alpha/beta hydrolase"/>
    <property type="match status" value="1"/>
</dbReference>
<comment type="caution">
    <text evidence="3">The sequence shown here is derived from an EMBL/GenBank/DDBJ whole genome shotgun (WGS) entry which is preliminary data.</text>
</comment>